<feature type="chain" id="PRO_5020843107" evidence="1">
    <location>
        <begin position="30"/>
        <end position="81"/>
    </location>
</feature>
<proteinExistence type="predicted"/>
<dbReference type="Proteomes" id="UP000295294">
    <property type="component" value="Chromosome 1"/>
</dbReference>
<dbReference type="EMBL" id="CP038634">
    <property type="protein sequence ID" value="QBY50838.1"/>
    <property type="molecule type" value="Genomic_DNA"/>
</dbReference>
<keyword evidence="1" id="KW-0732">Signal</keyword>
<reference evidence="2 3" key="1">
    <citation type="submission" date="2019-03" db="EMBL/GenBank/DDBJ databases">
        <title>Efficiently degradation of phenoxyalkanoic acid herbicides by Cupriavidus oxalaticus strain X32.</title>
        <authorList>
            <person name="Sheng X."/>
        </authorList>
    </citation>
    <scope>NUCLEOTIDE SEQUENCE [LARGE SCALE GENOMIC DNA]</scope>
    <source>
        <strain evidence="2 3">X32</strain>
    </source>
</reference>
<protein>
    <submittedName>
        <fullName evidence="2">Uncharacterized protein</fullName>
    </submittedName>
</protein>
<name>A0A4P7L5J7_9BURK</name>
<evidence type="ECO:0000313" key="3">
    <source>
        <dbReference type="Proteomes" id="UP000295294"/>
    </source>
</evidence>
<evidence type="ECO:0000313" key="2">
    <source>
        <dbReference type="EMBL" id="QBY50838.1"/>
    </source>
</evidence>
<evidence type="ECO:0000256" key="1">
    <source>
        <dbReference type="SAM" id="SignalP"/>
    </source>
</evidence>
<dbReference type="OrthoDB" id="8965746at2"/>
<organism evidence="2 3">
    <name type="scientific">Cupriavidus oxalaticus</name>
    <dbReference type="NCBI Taxonomy" id="96344"/>
    <lineage>
        <taxon>Bacteria</taxon>
        <taxon>Pseudomonadati</taxon>
        <taxon>Pseudomonadota</taxon>
        <taxon>Betaproteobacteria</taxon>
        <taxon>Burkholderiales</taxon>
        <taxon>Burkholderiaceae</taxon>
        <taxon>Cupriavidus</taxon>
    </lineage>
</organism>
<accession>A0A4P7L5J7</accession>
<dbReference type="KEGG" id="cox:E0W60_06610"/>
<feature type="signal peptide" evidence="1">
    <location>
        <begin position="1"/>
        <end position="29"/>
    </location>
</feature>
<sequence length="81" mass="8245">MISHFARILVVASTTLTVAAALSGGYAHAGEVVVAGMDRTGVSASPARKPDPFTDGARIGAYDLYTDGARAGESDSFTKGL</sequence>
<gene>
    <name evidence="2" type="ORF">E0W60_06610</name>
</gene>
<dbReference type="AlphaFoldDB" id="A0A4P7L5J7"/>